<evidence type="ECO:0000313" key="2">
    <source>
        <dbReference type="Proteomes" id="UP001228044"/>
    </source>
</evidence>
<accession>A0ABT8DTL6</accession>
<keyword evidence="2" id="KW-1185">Reference proteome</keyword>
<dbReference type="InterPro" id="IPR051923">
    <property type="entry name" value="Glycosyl_Hydrolase_39"/>
</dbReference>
<dbReference type="EMBL" id="JAUHHC010000003">
    <property type="protein sequence ID" value="MDN3921458.1"/>
    <property type="molecule type" value="Genomic_DNA"/>
</dbReference>
<gene>
    <name evidence="1" type="ORF">QWJ38_14285</name>
</gene>
<sequence>MPIQSHGQGAGLPYVGSVKPRSTAEMRSAGITSPFGIGGETTDRGYSTFSMWKDHLGPLGAQKIRVQSGWHFIEKTITTPASYDFGTLDAIVDGVRAQGVQPLVFLGYGNEQAGCVDCGTKGLGGAVPTGAGRQRFIEFVKATVKRYNEPTVRVSDWQLWNEPDGHVAAADYGPLIVEMAKAIKSVQPGAKITIGSFTTGVLGGTASSGYAYAQQVLDYFAANKGPTVPNADVSVGYHPYWSPPDYDSYASELAKFDAFRTLVEGKGFRIRMDESGAPSGPCQYYAFCALDSGWNEESQAKWMLRRMLGDFARGIESSIFTITDLHYDSGKNPKGLLETGTWVWDPNNPGVKNGDQSVKRRKQAYGSYQNATAIFDSRLVRITDHGCTAPWGYTVHAYKRDDAGVERRFLAVWNRTLALPTSSTAVSNIDISCSNFHFTRYAQVNTLLPRFVNLLDGKVYATSTAMVTSNNAATHSLSLKAVPASDAVVLIADQGIAALNP</sequence>
<name>A0ABT8DTL6_9BURK</name>
<protein>
    <submittedName>
        <fullName evidence="1">Uncharacterized protein</fullName>
    </submittedName>
</protein>
<dbReference type="PANTHER" id="PTHR12631:SF10">
    <property type="entry name" value="BETA-XYLOSIDASE-LIKE PROTEIN-RELATED"/>
    <property type="match status" value="1"/>
</dbReference>
<reference evidence="1 2" key="1">
    <citation type="submission" date="2023-06" db="EMBL/GenBank/DDBJ databases">
        <title>Pelomonas sp. PFR6 16S ribosomal RNA gene Genome sequencing and assembly.</title>
        <authorList>
            <person name="Woo H."/>
        </authorList>
    </citation>
    <scope>NUCLEOTIDE SEQUENCE [LARGE SCALE GENOMIC DNA]</scope>
    <source>
        <strain evidence="1 2">PFR6</strain>
    </source>
</reference>
<dbReference type="InterPro" id="IPR017853">
    <property type="entry name" value="GH"/>
</dbReference>
<evidence type="ECO:0000313" key="1">
    <source>
        <dbReference type="EMBL" id="MDN3921458.1"/>
    </source>
</evidence>
<organism evidence="1 2">
    <name type="scientific">Roseateles violae</name>
    <dbReference type="NCBI Taxonomy" id="3058042"/>
    <lineage>
        <taxon>Bacteria</taxon>
        <taxon>Pseudomonadati</taxon>
        <taxon>Pseudomonadota</taxon>
        <taxon>Betaproteobacteria</taxon>
        <taxon>Burkholderiales</taxon>
        <taxon>Sphaerotilaceae</taxon>
        <taxon>Roseateles</taxon>
    </lineage>
</organism>
<proteinExistence type="predicted"/>
<dbReference type="Proteomes" id="UP001228044">
    <property type="component" value="Unassembled WGS sequence"/>
</dbReference>
<dbReference type="Gene3D" id="3.20.20.80">
    <property type="entry name" value="Glycosidases"/>
    <property type="match status" value="1"/>
</dbReference>
<dbReference type="SUPFAM" id="SSF51445">
    <property type="entry name" value="(Trans)glycosidases"/>
    <property type="match status" value="1"/>
</dbReference>
<comment type="caution">
    <text evidence="1">The sequence shown here is derived from an EMBL/GenBank/DDBJ whole genome shotgun (WGS) entry which is preliminary data.</text>
</comment>
<dbReference type="RefSeq" id="WP_290359749.1">
    <property type="nucleotide sequence ID" value="NZ_JAUHHC010000003.1"/>
</dbReference>
<dbReference type="PANTHER" id="PTHR12631">
    <property type="entry name" value="ALPHA-L-IDURONIDASE"/>
    <property type="match status" value="1"/>
</dbReference>